<name>F4Q3G4_CACFS</name>
<dbReference type="GeneID" id="14869737"/>
<feature type="compositionally biased region" description="Low complexity" evidence="1">
    <location>
        <begin position="1038"/>
        <end position="1048"/>
    </location>
</feature>
<feature type="region of interest" description="Disordered" evidence="1">
    <location>
        <begin position="837"/>
        <end position="910"/>
    </location>
</feature>
<feature type="region of interest" description="Disordered" evidence="1">
    <location>
        <begin position="1036"/>
        <end position="1056"/>
    </location>
</feature>
<dbReference type="OMA" id="LYQVSDC"/>
<dbReference type="KEGG" id="dfa:DFA_07811"/>
<dbReference type="InterPro" id="IPR016024">
    <property type="entry name" value="ARM-type_fold"/>
</dbReference>
<organism evidence="2 3">
    <name type="scientific">Cavenderia fasciculata</name>
    <name type="common">Slime mold</name>
    <name type="synonym">Dictyostelium fasciculatum</name>
    <dbReference type="NCBI Taxonomy" id="261658"/>
    <lineage>
        <taxon>Eukaryota</taxon>
        <taxon>Amoebozoa</taxon>
        <taxon>Evosea</taxon>
        <taxon>Eumycetozoa</taxon>
        <taxon>Dictyostelia</taxon>
        <taxon>Acytosteliales</taxon>
        <taxon>Cavenderiaceae</taxon>
        <taxon>Cavenderia</taxon>
    </lineage>
</organism>
<feature type="region of interest" description="Disordered" evidence="1">
    <location>
        <begin position="961"/>
        <end position="1022"/>
    </location>
</feature>
<dbReference type="SUPFAM" id="SSF48371">
    <property type="entry name" value="ARM repeat"/>
    <property type="match status" value="2"/>
</dbReference>
<proteinExistence type="predicted"/>
<feature type="compositionally biased region" description="Low complexity" evidence="1">
    <location>
        <begin position="54"/>
        <end position="71"/>
    </location>
</feature>
<feature type="compositionally biased region" description="Low complexity" evidence="1">
    <location>
        <begin position="838"/>
        <end position="848"/>
    </location>
</feature>
<feature type="compositionally biased region" description="Low complexity" evidence="1">
    <location>
        <begin position="152"/>
        <end position="164"/>
    </location>
</feature>
<reference evidence="3" key="1">
    <citation type="journal article" date="2011" name="Genome Res.">
        <title>Phylogeny-wide analysis of social amoeba genomes highlights ancient origins for complex intercellular communication.</title>
        <authorList>
            <person name="Heidel A.J."/>
            <person name="Lawal H.M."/>
            <person name="Felder M."/>
            <person name="Schilde C."/>
            <person name="Helps N.R."/>
            <person name="Tunggal B."/>
            <person name="Rivero F."/>
            <person name="John U."/>
            <person name="Schleicher M."/>
            <person name="Eichinger L."/>
            <person name="Platzer M."/>
            <person name="Noegel A.A."/>
            <person name="Schaap P."/>
            <person name="Gloeckner G."/>
        </authorList>
    </citation>
    <scope>NUCLEOTIDE SEQUENCE [LARGE SCALE GENOMIC DNA]</scope>
    <source>
        <strain evidence="3">SH3</strain>
    </source>
</reference>
<feature type="compositionally biased region" description="Polar residues" evidence="1">
    <location>
        <begin position="855"/>
        <end position="908"/>
    </location>
</feature>
<feature type="compositionally biased region" description="Polar residues" evidence="1">
    <location>
        <begin position="961"/>
        <end position="996"/>
    </location>
</feature>
<dbReference type="InterPro" id="IPR000225">
    <property type="entry name" value="Armadillo"/>
</dbReference>
<sequence>MSSFINNNNRLLQDHEIESYGGDSSQNINDLLDEVRGVIDQYFNNNNNSTVKKSPISPSQPQQPQSNQTINNIQNNNNVQRANSFGQTPLKISSRFQSQPQLPLPNNNTQQQSQSQQQQQQQQPSRQQVNGTGNGHNIGLYRSVSSNSTPYQPNNQQQQQQVKPIQKKKDTESTLSIDVSKIGLKELSTLLNRRREGSIHIRAIKQILVLYQQSKQVESYKSKFINEVVQGSCLRTLLSFLTLQEPPSTDCFEYIVQLESLYLLAALTENDAIKLFIKQTGDISTIVSVLNWAQKSRSMSLIFPLLTLTSNLATQESCAYVLKRSGAIPPIFGISTNDAIPKDLRIISTNTLIIFASYSDPKISEIIIDNSNSLTTIIKQIYTNSNIQPGDNPMESICIKYLDLLYQVSDCAKTKAIAYECGIERLVELLRVTEIYPAELNKGNYFRTTNTSKTDPTGNQTLLQSKVLSCLEKLSYHDNNRTKIGIAAIYTVLSFLKPMHNIPFDVFRWNTTILERILKLTVQLLNNDNVKQVFMDKSGCSIIVSMISKDFFPSVIVLSCAQILGQIVTPKKTESSKIFFSVEKVMGGDIVPSLMKLFKSYPEEKGLQLLMCKVFIHLGTRDENKQTIFSEGGIQLLHHLLCSSDIEVVASATETLAILSNNKFIRKVLRLLDSIPILIQNVNSNISQPIQKCSIHVLYHISLDDEGLMFLLNENNGLTPNSINGLLFSNDSQTQIHAMKTLSNLTLDEDYLQRFIAKGGIQSVLNSLYSNNENLQFCVLEFLNRIIQNPEAQDYIISEGLIDRLKKLTSHENVTRPSSILLQPLKTLLVTVRSLKLSTPSPSESSPPIDRGMNGSKQSYGGNNYSPRSPVQYSPLNSPNHFGHSSSPLPQQLNGANHYNQASQQQSYKPPDFKKIESVLVKLDSNQLRSVIVEMIKANPTISEVLPVSIKGVLTGNTLPFPTASSNSINSTPQQSPYEMSPNQRTINNGASYHNGNSHQNNNVSSPPPPPAPTFKQNPPNLNAALKQPQALRPVNTNQHHQSNNNSNARKSYRQSTQGFASLMEEIKSKVGSGRIRLRHIDTQQEIENRRKDQVIEKSGTLLKDIVNKAQSRQARQEAKKVLVDSSTTQGMKVWKKDFNLYKQEIQSLFRRNINLAHLLYKILESTEKDFSFQEAYEISQSPNQDQLAQSLVRVGLNVKQSTFIQNNTDFGGDEEQIVEYTSIIRPTGLPIKLLLATIEGELIARLNK</sequence>
<accession>F4Q3G4</accession>
<keyword evidence="3" id="KW-1185">Reference proteome</keyword>
<dbReference type="InterPro" id="IPR011989">
    <property type="entry name" value="ARM-like"/>
</dbReference>
<evidence type="ECO:0008006" key="4">
    <source>
        <dbReference type="Google" id="ProtNLM"/>
    </source>
</evidence>
<evidence type="ECO:0000313" key="2">
    <source>
        <dbReference type="EMBL" id="EGG16833.1"/>
    </source>
</evidence>
<feature type="region of interest" description="Disordered" evidence="1">
    <location>
        <begin position="95"/>
        <end position="170"/>
    </location>
</feature>
<protein>
    <recommendedName>
        <fullName evidence="4">Armadillo repeat-containing protein</fullName>
    </recommendedName>
</protein>
<feature type="compositionally biased region" description="Low complexity" evidence="1">
    <location>
        <begin position="97"/>
        <end position="128"/>
    </location>
</feature>
<dbReference type="InterPro" id="IPR043379">
    <property type="entry name" value="ANKAR"/>
</dbReference>
<dbReference type="SMART" id="SM00185">
    <property type="entry name" value="ARM"/>
    <property type="match status" value="4"/>
</dbReference>
<dbReference type="AlphaFoldDB" id="F4Q3G4"/>
<evidence type="ECO:0000313" key="3">
    <source>
        <dbReference type="Proteomes" id="UP000007797"/>
    </source>
</evidence>
<dbReference type="PANTHER" id="PTHR46464:SF2">
    <property type="entry name" value="ANKYRIN AND ARMADILLO REPEAT-CONTAINING PROTEIN"/>
    <property type="match status" value="1"/>
</dbReference>
<dbReference type="EMBL" id="GL883021">
    <property type="protein sequence ID" value="EGG16833.1"/>
    <property type="molecule type" value="Genomic_DNA"/>
</dbReference>
<dbReference type="RefSeq" id="XP_004355307.1">
    <property type="nucleotide sequence ID" value="XM_004355255.1"/>
</dbReference>
<gene>
    <name evidence="2" type="ORF">DFA_07811</name>
</gene>
<dbReference type="Proteomes" id="UP000007797">
    <property type="component" value="Unassembled WGS sequence"/>
</dbReference>
<dbReference type="PANTHER" id="PTHR46464">
    <property type="entry name" value="ANK_REP_REGION DOMAIN-CONTAINING PROTEIN"/>
    <property type="match status" value="1"/>
</dbReference>
<feature type="region of interest" description="Disordered" evidence="1">
    <location>
        <begin position="44"/>
        <end position="71"/>
    </location>
</feature>
<dbReference type="Gene3D" id="1.25.10.10">
    <property type="entry name" value="Leucine-rich Repeat Variant"/>
    <property type="match status" value="2"/>
</dbReference>
<evidence type="ECO:0000256" key="1">
    <source>
        <dbReference type="SAM" id="MobiDB-lite"/>
    </source>
</evidence>
<dbReference type="OrthoDB" id="7537227at2759"/>